<dbReference type="Proteomes" id="UP000326759">
    <property type="component" value="Unassembled WGS sequence"/>
</dbReference>
<dbReference type="GO" id="GO:0046872">
    <property type="term" value="F:metal ion binding"/>
    <property type="evidence" value="ECO:0007669"/>
    <property type="project" value="UniProtKB-KW"/>
</dbReference>
<evidence type="ECO:0000256" key="5">
    <source>
        <dbReference type="ARBA" id="ARBA00022801"/>
    </source>
</evidence>
<organism evidence="7 8">
    <name type="scientific">Armadillidium nasatum</name>
    <dbReference type="NCBI Taxonomy" id="96803"/>
    <lineage>
        <taxon>Eukaryota</taxon>
        <taxon>Metazoa</taxon>
        <taxon>Ecdysozoa</taxon>
        <taxon>Arthropoda</taxon>
        <taxon>Crustacea</taxon>
        <taxon>Multicrustacea</taxon>
        <taxon>Malacostraca</taxon>
        <taxon>Eumalacostraca</taxon>
        <taxon>Peracarida</taxon>
        <taxon>Isopoda</taxon>
        <taxon>Oniscidea</taxon>
        <taxon>Crinocheta</taxon>
        <taxon>Armadillidiidae</taxon>
        <taxon>Armadillidium</taxon>
    </lineage>
</organism>
<keyword evidence="5" id="KW-0378">Hydrolase</keyword>
<dbReference type="EMBL" id="SEYY01010574">
    <property type="protein sequence ID" value="KAB7501452.1"/>
    <property type="molecule type" value="Genomic_DNA"/>
</dbReference>
<evidence type="ECO:0000256" key="4">
    <source>
        <dbReference type="ARBA" id="ARBA00022723"/>
    </source>
</evidence>
<dbReference type="GO" id="GO:0008413">
    <property type="term" value="F:8-oxo-7,8-dihydroguanosine triphosphate pyrophosphatase activity"/>
    <property type="evidence" value="ECO:0007669"/>
    <property type="project" value="InterPro"/>
</dbReference>
<accession>A0A5N5T4Y7</accession>
<sequence>MRLHKEAGDQHNSVSAKQKLTQCRCTVSRFKGTFFDNHISIIKISKFVEYCVPLPYPYTRYFEHELGFSKMSMNCGDNLETNEKSDISKTNPNGTKLSHTKLERKAYSLVLLQQEEEILLGYKKRGFGKGKWNGFGGKEMNEECEVQLEKDDLEKIGLLEFIIAGQPILMEVHIFKAHRYTGMPTESDEMIPKWFNIKDLPYESMWPDDRIWYPLMFENKKFKGEVHLSEDEKIIYNSIKPIDIL</sequence>
<dbReference type="SUPFAM" id="SSF55811">
    <property type="entry name" value="Nudix"/>
    <property type="match status" value="1"/>
</dbReference>
<comment type="caution">
    <text evidence="7">The sequence shown here is derived from an EMBL/GenBank/DDBJ whole genome shotgun (WGS) entry which is preliminary data.</text>
</comment>
<evidence type="ECO:0000313" key="7">
    <source>
        <dbReference type="EMBL" id="KAB7501452.1"/>
    </source>
</evidence>
<dbReference type="Gene3D" id="3.90.79.10">
    <property type="entry name" value="Nucleoside Triphosphate Pyrophosphohydrolase"/>
    <property type="match status" value="1"/>
</dbReference>
<evidence type="ECO:0000256" key="6">
    <source>
        <dbReference type="ARBA" id="ARBA00022842"/>
    </source>
</evidence>
<dbReference type="AlphaFoldDB" id="A0A5N5T4Y7"/>
<evidence type="ECO:0000256" key="2">
    <source>
        <dbReference type="ARBA" id="ARBA00005582"/>
    </source>
</evidence>
<evidence type="ECO:0000256" key="3">
    <source>
        <dbReference type="ARBA" id="ARBA00011245"/>
    </source>
</evidence>
<evidence type="ECO:0000256" key="1">
    <source>
        <dbReference type="ARBA" id="ARBA00001946"/>
    </source>
</evidence>
<proteinExistence type="inferred from homology"/>
<protein>
    <submittedName>
        <fullName evidence="7">7,8-dihydro-8-oxoguanine triphosphatase</fullName>
    </submittedName>
</protein>
<dbReference type="CDD" id="cd03427">
    <property type="entry name" value="NUDIX_MTH1_Nudt1"/>
    <property type="match status" value="1"/>
</dbReference>
<comment type="cofactor">
    <cofactor evidence="1">
        <name>Mg(2+)</name>
        <dbReference type="ChEBI" id="CHEBI:18420"/>
    </cofactor>
</comment>
<name>A0A5N5T4Y7_9CRUS</name>
<keyword evidence="4" id="KW-0479">Metal-binding</keyword>
<comment type="subunit">
    <text evidence="3">Monomer.</text>
</comment>
<dbReference type="InterPro" id="IPR003563">
    <property type="entry name" value="8ODP"/>
</dbReference>
<gene>
    <name evidence="7" type="primary">Nudt1</name>
    <name evidence="7" type="ORF">Anas_01916</name>
</gene>
<dbReference type="OrthoDB" id="408303at2759"/>
<evidence type="ECO:0000313" key="8">
    <source>
        <dbReference type="Proteomes" id="UP000326759"/>
    </source>
</evidence>
<dbReference type="GO" id="GO:0005737">
    <property type="term" value="C:cytoplasm"/>
    <property type="evidence" value="ECO:0007669"/>
    <property type="project" value="TreeGrafter"/>
</dbReference>
<dbReference type="PANTHER" id="PTHR43758:SF2">
    <property type="entry name" value="OXIDIZED PURINE NUCLEOSIDE TRIPHOSPHATE HYDROLASE"/>
    <property type="match status" value="1"/>
</dbReference>
<dbReference type="PRINTS" id="PR01403">
    <property type="entry name" value="8OXTPHPHTASE"/>
</dbReference>
<dbReference type="InterPro" id="IPR015797">
    <property type="entry name" value="NUDIX_hydrolase-like_dom_sf"/>
</dbReference>
<dbReference type="PANTHER" id="PTHR43758">
    <property type="entry name" value="7,8-DIHYDRO-8-OXOGUANINE TRIPHOSPHATASE"/>
    <property type="match status" value="1"/>
</dbReference>
<comment type="similarity">
    <text evidence="2">Belongs to the Nudix hydrolase family.</text>
</comment>
<reference evidence="7 8" key="1">
    <citation type="journal article" date="2019" name="PLoS Biol.">
        <title>Sex chromosomes control vertical transmission of feminizing Wolbachia symbionts in an isopod.</title>
        <authorList>
            <person name="Becking T."/>
            <person name="Chebbi M.A."/>
            <person name="Giraud I."/>
            <person name="Moumen B."/>
            <person name="Laverre T."/>
            <person name="Caubet Y."/>
            <person name="Peccoud J."/>
            <person name="Gilbert C."/>
            <person name="Cordaux R."/>
        </authorList>
    </citation>
    <scope>NUCLEOTIDE SEQUENCE [LARGE SCALE GENOMIC DNA]</scope>
    <source>
        <strain evidence="7">ANa2</strain>
        <tissue evidence="7">Whole body excluding digestive tract and cuticle</tissue>
    </source>
</reference>
<keyword evidence="6" id="KW-0460">Magnesium</keyword>
<keyword evidence="8" id="KW-1185">Reference proteome</keyword>
<dbReference type="GO" id="GO:0042262">
    <property type="term" value="P:DNA protection"/>
    <property type="evidence" value="ECO:0007669"/>
    <property type="project" value="InterPro"/>
</dbReference>